<comment type="caution">
    <text evidence="2">The sequence shown here is derived from an EMBL/GenBank/DDBJ whole genome shotgun (WGS) entry which is preliminary data.</text>
</comment>
<sequence length="347" mass="39171">MKKSALTILYACFCLLATAQVPTEGTTYFLPKTALTLSFLQVKTVFTPGQYANYAERYMKQEVKNRPYTQYRIIGISLSTYAIPDSSKQYTVTIDKKHSIIRVELDHNNVLKAVNAKAAEQAQPIPFKAARKPPVANVKDYLTEDMIAAGNSAKTAELIAQEIYDIRDSKNQLSRGEAEFMPKDGEQLRIMLNSLNTQETALRQVFEGTTVTDTLEQTISYIPTKEVQKELLFRFSRHLGMVDKDDLSGIPYYISITDEHLIPKLVGTANNEKKSKEDIGLYVNMPGKIKVTLYREERIDKQFEVYAAQFGRVEGISGSLFGRKFTTHIILNPINGNVESMNTEPLE</sequence>
<feature type="chain" id="PRO_5003221625" description="DUF4831 domain-containing protein" evidence="1">
    <location>
        <begin position="20"/>
        <end position="347"/>
    </location>
</feature>
<keyword evidence="3" id="KW-1185">Reference proteome</keyword>
<gene>
    <name evidence="2" type="ORF">HMPREF0663_11451</name>
</gene>
<organism evidence="2 3">
    <name type="scientific">Hoylesella oralis ATCC 33269</name>
    <dbReference type="NCBI Taxonomy" id="873533"/>
    <lineage>
        <taxon>Bacteria</taxon>
        <taxon>Pseudomonadati</taxon>
        <taxon>Bacteroidota</taxon>
        <taxon>Bacteroidia</taxon>
        <taxon>Bacteroidales</taxon>
        <taxon>Prevotellaceae</taxon>
        <taxon>Hoylesella</taxon>
    </lineage>
</organism>
<dbReference type="InterPro" id="IPR032265">
    <property type="entry name" value="DUF4831"/>
</dbReference>
<accession>E7RQK0</accession>
<evidence type="ECO:0000256" key="1">
    <source>
        <dbReference type="SAM" id="SignalP"/>
    </source>
</evidence>
<name>E7RQK0_9BACT</name>
<dbReference type="Pfam" id="PF16115">
    <property type="entry name" value="DUF4831"/>
    <property type="match status" value="1"/>
</dbReference>
<dbReference type="Proteomes" id="UP000005580">
    <property type="component" value="Unassembled WGS sequence"/>
</dbReference>
<keyword evidence="1" id="KW-0732">Signal</keyword>
<evidence type="ECO:0008006" key="4">
    <source>
        <dbReference type="Google" id="ProtNLM"/>
    </source>
</evidence>
<evidence type="ECO:0000313" key="3">
    <source>
        <dbReference type="Proteomes" id="UP000005580"/>
    </source>
</evidence>
<dbReference type="AlphaFoldDB" id="E7RQK0"/>
<dbReference type="eggNOG" id="ENOG502ZAG0">
    <property type="taxonomic scope" value="Bacteria"/>
</dbReference>
<dbReference type="STRING" id="28134.SAMN05444288_2031"/>
<dbReference type="RefSeq" id="WP_004369588.1">
    <property type="nucleotide sequence ID" value="NZ_GL833119.1"/>
</dbReference>
<reference evidence="2" key="1">
    <citation type="submission" date="2011-01" db="EMBL/GenBank/DDBJ databases">
        <authorList>
            <person name="Muzny D."/>
            <person name="Qin X."/>
            <person name="Buhay C."/>
            <person name="Dugan-Rocha S."/>
            <person name="Ding Y."/>
            <person name="Chen G."/>
            <person name="Hawes A."/>
            <person name="Holder M."/>
            <person name="Jhangiani S."/>
            <person name="Johnson A."/>
            <person name="Khan Z."/>
            <person name="Li Z."/>
            <person name="Liu W."/>
            <person name="Liu X."/>
            <person name="Perez L."/>
            <person name="Shen H."/>
            <person name="Wang Q."/>
            <person name="Watt J."/>
            <person name="Xi L."/>
            <person name="Xin Y."/>
            <person name="Zhou J."/>
            <person name="Deng J."/>
            <person name="Jiang H."/>
            <person name="Liu Y."/>
            <person name="Qu J."/>
            <person name="Song X.-Z."/>
            <person name="Zhang L."/>
            <person name="Villasana D."/>
            <person name="Johnson A."/>
            <person name="Liu J."/>
            <person name="Liyanage D."/>
            <person name="Lorensuhewa L."/>
            <person name="Robinson T."/>
            <person name="Song A."/>
            <person name="Song B.-B."/>
            <person name="Dinh H."/>
            <person name="Thornton R."/>
            <person name="Coyle M."/>
            <person name="Francisco L."/>
            <person name="Jackson L."/>
            <person name="Javaid M."/>
            <person name="Korchina V."/>
            <person name="Kovar C."/>
            <person name="Mata R."/>
            <person name="Mathew T."/>
            <person name="Ngo R."/>
            <person name="Nguyen L."/>
            <person name="Nguyen N."/>
            <person name="Okwuonu G."/>
            <person name="Ongeri F."/>
            <person name="Pham C."/>
            <person name="Simmons D."/>
            <person name="Wilczek-Boney K."/>
            <person name="Hale W."/>
            <person name="Jakkamsetti A."/>
            <person name="Pham P."/>
            <person name="Ruth R."/>
            <person name="San Lucas F."/>
            <person name="Warren J."/>
            <person name="Zhang J."/>
            <person name="Zhao Z."/>
            <person name="Zhou C."/>
            <person name="Zhu D."/>
            <person name="Lee S."/>
            <person name="Bess C."/>
            <person name="Blankenburg K."/>
            <person name="Forbes L."/>
            <person name="Fu Q."/>
            <person name="Gubbala S."/>
            <person name="Hirani K."/>
            <person name="Jayaseelan J.C."/>
            <person name="Lara F."/>
            <person name="Munidasa M."/>
            <person name="Palculict T."/>
            <person name="Patil S."/>
            <person name="Pu L.-L."/>
            <person name="Saada N."/>
            <person name="Tang L."/>
            <person name="Weissenberger G."/>
            <person name="Zhu Y."/>
            <person name="Hemphill L."/>
            <person name="Shang Y."/>
            <person name="Youmans B."/>
            <person name="Ayvaz T."/>
            <person name="Ross M."/>
            <person name="Santibanez J."/>
            <person name="Aqrawi P."/>
            <person name="Gross S."/>
            <person name="Joshi V."/>
            <person name="Fowler G."/>
            <person name="Nazareth L."/>
            <person name="Reid J."/>
            <person name="Worley K."/>
            <person name="Petrosino J."/>
            <person name="Highlander S."/>
            <person name="Gibbs R."/>
        </authorList>
    </citation>
    <scope>NUCLEOTIDE SEQUENCE [LARGE SCALE GENOMIC DNA]</scope>
    <source>
        <strain evidence="2">ATCC 33269</strain>
    </source>
</reference>
<evidence type="ECO:0000313" key="2">
    <source>
        <dbReference type="EMBL" id="EFZ36538.1"/>
    </source>
</evidence>
<dbReference type="EMBL" id="AEPE02000005">
    <property type="protein sequence ID" value="EFZ36538.1"/>
    <property type="molecule type" value="Genomic_DNA"/>
</dbReference>
<feature type="signal peptide" evidence="1">
    <location>
        <begin position="1"/>
        <end position="19"/>
    </location>
</feature>
<proteinExistence type="predicted"/>
<protein>
    <recommendedName>
        <fullName evidence="4">DUF4831 domain-containing protein</fullName>
    </recommendedName>
</protein>
<dbReference type="HOGENOM" id="CLU_067505_0_0_10"/>